<dbReference type="InterPro" id="IPR052155">
    <property type="entry name" value="Biofilm_reg_signaling"/>
</dbReference>
<reference evidence="3 4" key="1">
    <citation type="journal article" date="2014" name="Antonie Van Leeuwenhoek">
        <title>Hyphomonas beringensis sp. nov. and Hyphomonas chukchiensis sp. nov., isolated from surface seawater of the Bering Sea and Chukchi Sea.</title>
        <authorList>
            <person name="Li C."/>
            <person name="Lai Q."/>
            <person name="Li G."/>
            <person name="Dong C."/>
            <person name="Wang J."/>
            <person name="Liao Y."/>
            <person name="Shao Z."/>
        </authorList>
    </citation>
    <scope>NUCLEOTIDE SEQUENCE [LARGE SCALE GENOMIC DNA]</scope>
    <source>
        <strain evidence="3 4">PS728</strain>
    </source>
</reference>
<keyword evidence="1" id="KW-0812">Transmembrane</keyword>
<feature type="transmembrane region" description="Helical" evidence="1">
    <location>
        <begin position="192"/>
        <end position="217"/>
    </location>
</feature>
<protein>
    <submittedName>
        <fullName evidence="3">Diguanylate cyclase</fullName>
    </submittedName>
</protein>
<comment type="caution">
    <text evidence="3">The sequence shown here is derived from an EMBL/GenBank/DDBJ whole genome shotgun (WGS) entry which is preliminary data.</text>
</comment>
<dbReference type="Pfam" id="PF07696">
    <property type="entry name" value="7TMR-DISMED2"/>
    <property type="match status" value="1"/>
</dbReference>
<dbReference type="AlphaFoldDB" id="A0A062V675"/>
<keyword evidence="1" id="KW-0472">Membrane</keyword>
<organism evidence="3 4">
    <name type="scientific">Hyphomonas polymorpha PS728</name>
    <dbReference type="NCBI Taxonomy" id="1280954"/>
    <lineage>
        <taxon>Bacteria</taxon>
        <taxon>Pseudomonadati</taxon>
        <taxon>Pseudomonadota</taxon>
        <taxon>Alphaproteobacteria</taxon>
        <taxon>Hyphomonadales</taxon>
        <taxon>Hyphomonadaceae</taxon>
        <taxon>Hyphomonas</taxon>
    </lineage>
</organism>
<dbReference type="SMART" id="SM00267">
    <property type="entry name" value="GGDEF"/>
    <property type="match status" value="1"/>
</dbReference>
<feature type="transmembrane region" description="Helical" evidence="1">
    <location>
        <begin position="284"/>
        <end position="302"/>
    </location>
</feature>
<proteinExistence type="predicted"/>
<dbReference type="Gene3D" id="2.60.40.2380">
    <property type="match status" value="1"/>
</dbReference>
<evidence type="ECO:0000256" key="1">
    <source>
        <dbReference type="SAM" id="Phobius"/>
    </source>
</evidence>
<keyword evidence="4" id="KW-1185">Reference proteome</keyword>
<dbReference type="Proteomes" id="UP000027100">
    <property type="component" value="Unassembled WGS sequence"/>
</dbReference>
<evidence type="ECO:0000259" key="2">
    <source>
        <dbReference type="PROSITE" id="PS50887"/>
    </source>
</evidence>
<name>A0A062V675_9PROT</name>
<dbReference type="PANTHER" id="PTHR44757">
    <property type="entry name" value="DIGUANYLATE CYCLASE DGCP"/>
    <property type="match status" value="1"/>
</dbReference>
<dbReference type="InterPro" id="IPR043128">
    <property type="entry name" value="Rev_trsase/Diguanyl_cyclase"/>
</dbReference>
<dbReference type="Pfam" id="PF00990">
    <property type="entry name" value="GGDEF"/>
    <property type="match status" value="1"/>
</dbReference>
<evidence type="ECO:0000313" key="3">
    <source>
        <dbReference type="EMBL" id="KCZ97539.1"/>
    </source>
</evidence>
<dbReference type="Pfam" id="PF07695">
    <property type="entry name" value="7TMR-DISM_7TM"/>
    <property type="match status" value="1"/>
</dbReference>
<dbReference type="PATRIC" id="fig|1280954.3.peg.2918"/>
<dbReference type="Gene3D" id="3.30.70.270">
    <property type="match status" value="1"/>
</dbReference>
<feature type="transmembrane region" description="Helical" evidence="1">
    <location>
        <begin position="337"/>
        <end position="356"/>
    </location>
</feature>
<gene>
    <name evidence="3" type="ORF">HPO_14406</name>
</gene>
<feature type="transmembrane region" description="Helical" evidence="1">
    <location>
        <begin position="314"/>
        <end position="331"/>
    </location>
</feature>
<dbReference type="eggNOG" id="COG2199">
    <property type="taxonomic scope" value="Bacteria"/>
</dbReference>
<feature type="transmembrane region" description="Helical" evidence="1">
    <location>
        <begin position="223"/>
        <end position="246"/>
    </location>
</feature>
<dbReference type="InterPro" id="IPR029787">
    <property type="entry name" value="Nucleotide_cyclase"/>
</dbReference>
<feature type="transmembrane region" description="Helical" evidence="1">
    <location>
        <begin position="258"/>
        <end position="278"/>
    </location>
</feature>
<feature type="domain" description="GGDEF" evidence="2">
    <location>
        <begin position="399"/>
        <end position="531"/>
    </location>
</feature>
<sequence length="564" mass="61664">MDIAGLPTDAAFTPTFQFAEDIDPARAPEDVIASAGTLDFKPASSRIPQFSAWQSDVWLRFALKNSSSDVQSAKFALRFPYLQRTDLFEVHSDGSLHQSTAGSAVAVTGTGVAAAYPAYHLLVPPGESREYFVRVRSSSLIVLPVIIASEANFARRIALETLVWSLIIGAALSFAVYAGSMSFAAANGSFRIYICFALSVAIYILLSSGLVTAIFGMHLHFNFGRIVFFTQAMMMAFGTMFIMVFLGMEKQAPRLYRIFYAIAFISALTAISAGLPSWIGRTSFYIATGAGPVILVAGLAIMASSGVAGARSALIAWLPCLLATVWIHLRMAGVTPYLPINLFLLPLAFAFMLAYLSAVLGGQARQAEFWSNSDAMTGLGNRRLLDRICELENRQTSERYSAAVAIDLDNFRLINETFGHTAGDAVLVSMAEKLRVHFGGRGDIFRTGGDEFLILGYHWQSRMDIITQANTFLQSAQAALQHEGNYINVGASIGIAFHDHRTGFAGMLRQADAELYHVKSSGRGVIRIADQRKRDRRRSEPVIFADNDDTEERVARMFGTSNRN</sequence>
<dbReference type="STRING" id="1280954.HPO_14406"/>
<dbReference type="InterPro" id="IPR011623">
    <property type="entry name" value="7TMR_DISM_rcpt_extracell_dom1"/>
</dbReference>
<dbReference type="NCBIfam" id="TIGR00254">
    <property type="entry name" value="GGDEF"/>
    <property type="match status" value="1"/>
</dbReference>
<dbReference type="EMBL" id="ARYM01000018">
    <property type="protein sequence ID" value="KCZ97539.1"/>
    <property type="molecule type" value="Genomic_DNA"/>
</dbReference>
<dbReference type="CDD" id="cd01949">
    <property type="entry name" value="GGDEF"/>
    <property type="match status" value="1"/>
</dbReference>
<dbReference type="PROSITE" id="PS50887">
    <property type="entry name" value="GGDEF"/>
    <property type="match status" value="1"/>
</dbReference>
<dbReference type="InterPro" id="IPR000160">
    <property type="entry name" value="GGDEF_dom"/>
</dbReference>
<keyword evidence="1" id="KW-1133">Transmembrane helix</keyword>
<dbReference type="PANTHER" id="PTHR44757:SF2">
    <property type="entry name" value="BIOFILM ARCHITECTURE MAINTENANCE PROTEIN MBAA"/>
    <property type="match status" value="1"/>
</dbReference>
<feature type="transmembrane region" description="Helical" evidence="1">
    <location>
        <begin position="162"/>
        <end position="180"/>
    </location>
</feature>
<dbReference type="InterPro" id="IPR011622">
    <property type="entry name" value="7TMR_DISM_rcpt_extracell_dom2"/>
</dbReference>
<accession>A0A062V675</accession>
<evidence type="ECO:0000313" key="4">
    <source>
        <dbReference type="Proteomes" id="UP000027100"/>
    </source>
</evidence>
<dbReference type="SUPFAM" id="SSF55073">
    <property type="entry name" value="Nucleotide cyclase"/>
    <property type="match status" value="1"/>
</dbReference>